<proteinExistence type="predicted"/>
<dbReference type="Pfam" id="PF06757">
    <property type="entry name" value="Ins_allergen_rp"/>
    <property type="match status" value="2"/>
</dbReference>
<keyword evidence="1" id="KW-0472">Membrane</keyword>
<evidence type="ECO:0000313" key="3">
    <source>
        <dbReference type="Proteomes" id="UP001516400"/>
    </source>
</evidence>
<keyword evidence="1" id="KW-1133">Transmembrane helix</keyword>
<comment type="caution">
    <text evidence="2">The sequence shown here is derived from an EMBL/GenBank/DDBJ whole genome shotgun (WGS) entry which is preliminary data.</text>
</comment>
<dbReference type="PANTHER" id="PTHR21163:SF1">
    <property type="entry name" value="PROTEIN G12"/>
    <property type="match status" value="1"/>
</dbReference>
<keyword evidence="3" id="KW-1185">Reference proteome</keyword>
<name>A0ABD2N8U9_9CUCU</name>
<dbReference type="AlphaFoldDB" id="A0ABD2N8U9"/>
<reference evidence="2 3" key="1">
    <citation type="journal article" date="2021" name="BMC Biol.">
        <title>Horizontally acquired antibacterial genes associated with adaptive radiation of ladybird beetles.</title>
        <authorList>
            <person name="Li H.S."/>
            <person name="Tang X.F."/>
            <person name="Huang Y.H."/>
            <person name="Xu Z.Y."/>
            <person name="Chen M.L."/>
            <person name="Du X.Y."/>
            <person name="Qiu B.Y."/>
            <person name="Chen P.T."/>
            <person name="Zhang W."/>
            <person name="Slipinski A."/>
            <person name="Escalona H.E."/>
            <person name="Waterhouse R.M."/>
            <person name="Zwick A."/>
            <person name="Pang H."/>
        </authorList>
    </citation>
    <scope>NUCLEOTIDE SEQUENCE [LARGE SCALE GENOMIC DNA]</scope>
    <source>
        <strain evidence="2">SYSU2018</strain>
    </source>
</reference>
<sequence>MCCCDTTEFLVFAIVILAIGFPLHVIGKTLEDELKDFCDIMPNEEIKRIAESHIKTDKEFNEAIIFLQSNTWAGMIRDVQQNADWRKLKKHLNQSGLNLDGMLNSFFNFVTDLKPISNDKKVPRSLRSFFNEIEVILPIGKLMAMLHEKKQNSTVFQEFYKKLSSHEVHKLFETVRRQPEMRRILIELKSMGARVDDTLELFYGFMNWDSPAPITKRETSTRKNCLKEDFEDFKNLIPWVTLKNISDQHLATDKEFGEVIVYFQGPEFARIVNAVKIRPEYQELKKYLEDAGIDIEGLIKFFAELLMNAKPGIETEIPKIEIRKARSFRTYLDQVEAAIPIGKLLTMFNDKMEHSEAFNKFIKKISEPKVKKMVEDIRALPEFKELFEKLQGMGVRVRETLIIIYAFLGWGSPFEGKTST</sequence>
<dbReference type="EMBL" id="JABFTP020000083">
    <property type="protein sequence ID" value="KAL3275181.1"/>
    <property type="molecule type" value="Genomic_DNA"/>
</dbReference>
<accession>A0ABD2N8U9</accession>
<gene>
    <name evidence="2" type="ORF">HHI36_019950</name>
</gene>
<dbReference type="PANTHER" id="PTHR21163">
    <property type="entry name" value="PROTEIN G12"/>
    <property type="match status" value="1"/>
</dbReference>
<protein>
    <submittedName>
        <fullName evidence="2">Uncharacterized protein</fullName>
    </submittedName>
</protein>
<keyword evidence="1" id="KW-0812">Transmembrane</keyword>
<dbReference type="Proteomes" id="UP001516400">
    <property type="component" value="Unassembled WGS sequence"/>
</dbReference>
<feature type="transmembrane region" description="Helical" evidence="1">
    <location>
        <begin position="9"/>
        <end position="27"/>
    </location>
</feature>
<organism evidence="2 3">
    <name type="scientific">Cryptolaemus montrouzieri</name>
    <dbReference type="NCBI Taxonomy" id="559131"/>
    <lineage>
        <taxon>Eukaryota</taxon>
        <taxon>Metazoa</taxon>
        <taxon>Ecdysozoa</taxon>
        <taxon>Arthropoda</taxon>
        <taxon>Hexapoda</taxon>
        <taxon>Insecta</taxon>
        <taxon>Pterygota</taxon>
        <taxon>Neoptera</taxon>
        <taxon>Endopterygota</taxon>
        <taxon>Coleoptera</taxon>
        <taxon>Polyphaga</taxon>
        <taxon>Cucujiformia</taxon>
        <taxon>Coccinelloidea</taxon>
        <taxon>Coccinellidae</taxon>
        <taxon>Scymninae</taxon>
        <taxon>Scymnini</taxon>
        <taxon>Cryptolaemus</taxon>
    </lineage>
</organism>
<evidence type="ECO:0000256" key="1">
    <source>
        <dbReference type="SAM" id="Phobius"/>
    </source>
</evidence>
<evidence type="ECO:0000313" key="2">
    <source>
        <dbReference type="EMBL" id="KAL3275181.1"/>
    </source>
</evidence>
<dbReference type="InterPro" id="IPR010629">
    <property type="entry name" value="Ins_allergen"/>
</dbReference>